<dbReference type="Gene3D" id="3.40.50.1820">
    <property type="entry name" value="alpha/beta hydrolase"/>
    <property type="match status" value="1"/>
</dbReference>
<dbReference type="InterPro" id="IPR026444">
    <property type="entry name" value="Secre_tail"/>
</dbReference>
<feature type="domain" description="Secretion system C-terminal sorting" evidence="2">
    <location>
        <begin position="1016"/>
        <end position="1101"/>
    </location>
</feature>
<comment type="caution">
    <text evidence="3">The sequence shown here is derived from an EMBL/GenBank/DDBJ whole genome shotgun (WGS) entry which is preliminary data.</text>
</comment>
<feature type="signal peptide" evidence="1">
    <location>
        <begin position="1"/>
        <end position="19"/>
    </location>
</feature>
<name>A0A4R0MJ53_9SPHI</name>
<dbReference type="NCBIfam" id="TIGR04183">
    <property type="entry name" value="Por_Secre_tail"/>
    <property type="match status" value="1"/>
</dbReference>
<keyword evidence="4" id="KW-1185">Reference proteome</keyword>
<keyword evidence="1" id="KW-0732">Signal</keyword>
<sequence>MKKLLFLLLCLLLGAKLQAQETPNDFSDRIKSIFQHVDKTPVYTGILLDVGVNFSNLNNFTGTILVDSNYVSLKEWRSIYGSLLSSQFSNTVSFTSFGSFNTALNALTYDSLATPFVYLHYNYQELRDDAITAGLMYETGDQLYDVNTRTQSPYLTKTAFAIAPQKEYFNALGGYVSFTLPSTLMFGNTTKTISQIKIDLGDGNGLQIKSINTPFSTSYTTTGYKTINYEVTFTDNSTLISHSRIYVEVTAEEESPGGGSISKAYHARTGHTIEINTPSGLKKAFLQIRLSNNHLNDNIIKPLIVVEGIDFWKITTPNTPNEDFTVDRFLTNSLDQILYPSNTFLNNDIDLLGYDIVFVNFDDATDALETNSALVQAAIQWVNGNKTGSADNVILGLSMGGVIARHALRSLETNSIAHHTSLYISMDSPHQGANFPLGLQALVKHINKAEFSLFWGAIPLIKLVDMYPELKVAKDILNAPASKQLLYYRIGDAANLAVDNTEHDTFYSAYHSLGMPSSRNIAISNGSECGTLQPFAPYTTLFEVKEEKRLKIPFLANLIDFFTAPYQVVGGLLTNRPLIGFGSILGPLSTKTSFVTEIRAKSLPNQTNQQVYKGFVGIKRKILGLFNVNSAITDRSANAGSYMLPLDNGVGGEASFSNGSSVGVPSGLADVVLVPSFNYVPSVSSLDIGNGATTISTSQLYTGYSRNIPTTSPNNSPFDNFVTSVVGNEDHVTFTSRNGDFLLKELAGTTTGFVSCGVFCNPTSSFNITGPVISGANTTYSITGVPSGTTINWEVGGGYTIVGSSNSTTVGIATPTYTNQFAVLAAILRSPCGEFAVRKTLVPPLITISQNNNTGACGEATAEINVPSGANFHWTADGDININGLGQSVYTSSNSVNITGLGGTVYCTFMSYNNQVVTYTAHNPYQVSISIGANPMIGSDPLTAMIQSVGYSYNAIRWYLDGNLIASGVESFYDSGNPPCGNHTISVEVDLPCGATVTAGSIEVERYCSGMRSMVVYPNPAVGSSLFVAPDETKMAKISTAEKSKMKEYEVWLYDVKGKLRKNTKSRNYKVELDTRGLPSDTYFLHMRMDGEKETIKKQVIIRN</sequence>
<proteinExistence type="predicted"/>
<organism evidence="3 4">
    <name type="scientific">Pedobacter frigiditerrae</name>
    <dbReference type="NCBI Taxonomy" id="2530452"/>
    <lineage>
        <taxon>Bacteria</taxon>
        <taxon>Pseudomonadati</taxon>
        <taxon>Bacteroidota</taxon>
        <taxon>Sphingobacteriia</taxon>
        <taxon>Sphingobacteriales</taxon>
        <taxon>Sphingobacteriaceae</taxon>
        <taxon>Pedobacter</taxon>
    </lineage>
</organism>
<reference evidence="3 4" key="1">
    <citation type="submission" date="2019-02" db="EMBL/GenBank/DDBJ databases">
        <title>Pedobacter sp. RP-1-13 sp. nov., isolated from Arctic soil.</title>
        <authorList>
            <person name="Dahal R.H."/>
        </authorList>
    </citation>
    <scope>NUCLEOTIDE SEQUENCE [LARGE SCALE GENOMIC DNA]</scope>
    <source>
        <strain evidence="3 4">RP-1-13</strain>
    </source>
</reference>
<dbReference type="Pfam" id="PF18962">
    <property type="entry name" value="Por_Secre_tail"/>
    <property type="match status" value="1"/>
</dbReference>
<feature type="chain" id="PRO_5020492085" evidence="1">
    <location>
        <begin position="20"/>
        <end position="1104"/>
    </location>
</feature>
<evidence type="ECO:0000256" key="1">
    <source>
        <dbReference type="SAM" id="SignalP"/>
    </source>
</evidence>
<dbReference type="SUPFAM" id="SSF53474">
    <property type="entry name" value="alpha/beta-Hydrolases"/>
    <property type="match status" value="1"/>
</dbReference>
<dbReference type="Proteomes" id="UP000292884">
    <property type="component" value="Unassembled WGS sequence"/>
</dbReference>
<dbReference type="AlphaFoldDB" id="A0A4R0MJ53"/>
<gene>
    <name evidence="3" type="ORF">EZ428_23190</name>
</gene>
<evidence type="ECO:0000313" key="4">
    <source>
        <dbReference type="Proteomes" id="UP000292884"/>
    </source>
</evidence>
<dbReference type="EMBL" id="SJSK01000009">
    <property type="protein sequence ID" value="TCC86618.1"/>
    <property type="molecule type" value="Genomic_DNA"/>
</dbReference>
<accession>A0A4R0MJ53</accession>
<dbReference type="InterPro" id="IPR029058">
    <property type="entry name" value="AB_hydrolase_fold"/>
</dbReference>
<dbReference type="OrthoDB" id="4535652at2"/>
<dbReference type="RefSeq" id="WP_131555723.1">
    <property type="nucleotide sequence ID" value="NZ_SJSK01000009.1"/>
</dbReference>
<evidence type="ECO:0000259" key="2">
    <source>
        <dbReference type="Pfam" id="PF18962"/>
    </source>
</evidence>
<protein>
    <submittedName>
        <fullName evidence="3">T9SS type A sorting domain-containing protein</fullName>
    </submittedName>
</protein>
<evidence type="ECO:0000313" key="3">
    <source>
        <dbReference type="EMBL" id="TCC86618.1"/>
    </source>
</evidence>